<name>E4TDT3_RIEAD</name>
<evidence type="ECO:0008006" key="3">
    <source>
        <dbReference type="Google" id="ProtNLM"/>
    </source>
</evidence>
<evidence type="ECO:0000313" key="2">
    <source>
        <dbReference type="Proteomes" id="UP000010093"/>
    </source>
</evidence>
<sequence length="187" mass="21483">MVRQYKNIGYTFLIMMLFLLVACKEKKSNSKPLPKEDKTIVNQKTKEVKSLANLLIHEVVNRLPESDTLYIAVEKQYSICGNDDRFNGTMAPNTEAKEISINSTEAYEPLYKVKNTTVVTGGLLDADYFNADSMEFSFNLSVEKKPVYLLDFISIKNDKVEVVIKHNDKEKSRVVTIFKNNQWEILD</sequence>
<dbReference type="Proteomes" id="UP000010093">
    <property type="component" value="Chromosome"/>
</dbReference>
<dbReference type="PATRIC" id="fig|693978.17.peg.2068"/>
<dbReference type="AlphaFoldDB" id="E4TDT3"/>
<dbReference type="KEGG" id="ran:Riean_1787"/>
<gene>
    <name evidence="1" type="ORF">RA0C_2085</name>
</gene>
<dbReference type="KEGG" id="rai:RA0C_2085"/>
<reference evidence="1 2" key="1">
    <citation type="journal article" date="2012" name="J. Bacteriol.">
        <title>Complete genome sequence of Riemerella anatipestifer reference strain.</title>
        <authorList>
            <person name="Wang X."/>
            <person name="Zhu D."/>
            <person name="Wang M."/>
            <person name="Cheng A."/>
            <person name="Jia R."/>
            <person name="Zhou Y."/>
            <person name="Chen Z."/>
            <person name="Luo Q."/>
            <person name="Liu F."/>
            <person name="Wang Y."/>
            <person name="Chen X.Y."/>
        </authorList>
    </citation>
    <scope>NUCLEOTIDE SEQUENCE [LARGE SCALE GENOMIC DNA]</scope>
    <source>
        <strain evidence="2">DSM 15868</strain>
    </source>
</reference>
<dbReference type="EMBL" id="CP003388">
    <property type="protein sequence ID" value="AFD56955.1"/>
    <property type="molecule type" value="Genomic_DNA"/>
</dbReference>
<dbReference type="HOGENOM" id="CLU_1446612_0_0_10"/>
<proteinExistence type="predicted"/>
<dbReference type="PROSITE" id="PS51257">
    <property type="entry name" value="PROKAR_LIPOPROTEIN"/>
    <property type="match status" value="1"/>
</dbReference>
<protein>
    <recommendedName>
        <fullName evidence="3">Lipoprotein</fullName>
    </recommendedName>
</protein>
<accession>E4TDT3</accession>
<organism evidence="1 2">
    <name type="scientific">Riemerella anatipestifer (strain ATCC 11845 / DSM 15868 / JCM 9532 / NCTC 11014)</name>
    <dbReference type="NCBI Taxonomy" id="693978"/>
    <lineage>
        <taxon>Bacteria</taxon>
        <taxon>Pseudomonadati</taxon>
        <taxon>Bacteroidota</taxon>
        <taxon>Flavobacteriia</taxon>
        <taxon>Flavobacteriales</taxon>
        <taxon>Weeksellaceae</taxon>
        <taxon>Riemerella</taxon>
    </lineage>
</organism>
<evidence type="ECO:0000313" key="1">
    <source>
        <dbReference type="EMBL" id="AFD56955.1"/>
    </source>
</evidence>